<protein>
    <recommendedName>
        <fullName evidence="3">WAPL domain-containing protein</fullName>
    </recommendedName>
</protein>
<feature type="compositionally biased region" description="Acidic residues" evidence="2">
    <location>
        <begin position="1275"/>
        <end position="1293"/>
    </location>
</feature>
<evidence type="ECO:0000256" key="2">
    <source>
        <dbReference type="SAM" id="MobiDB-lite"/>
    </source>
</evidence>
<feature type="region of interest" description="Disordered" evidence="2">
    <location>
        <begin position="336"/>
        <end position="646"/>
    </location>
</feature>
<proteinExistence type="inferred from homology"/>
<feature type="domain" description="WAPL" evidence="3">
    <location>
        <begin position="647"/>
        <end position="1543"/>
    </location>
</feature>
<feature type="region of interest" description="Disordered" evidence="2">
    <location>
        <begin position="239"/>
        <end position="266"/>
    </location>
</feature>
<dbReference type="STRING" id="6198.A0A074ZEZ6"/>
<name>A0A074ZEZ6_OPIVI</name>
<dbReference type="Proteomes" id="UP000054324">
    <property type="component" value="Unassembled WGS sequence"/>
</dbReference>
<feature type="region of interest" description="Disordered" evidence="2">
    <location>
        <begin position="1268"/>
        <end position="1301"/>
    </location>
</feature>
<sequence length="1579" mass="173844">MLVSKSIPKGLDATQFRLYRLVNWRLTRLFPTAVLFYQEISFDPLAHAINQSPKASWIEIQRVESGGPFAAALLKVVQQSAWTQHVAAPTRYRAGQLPSLLDLVITNERHFVDQVTINAPLGHSDHCERQPLTNKNKTDPGNLGKSLDSVYQSVGARSMKSWLPLVRYKTFANRTSQDIKFDQILRTKPLTTHTSPTNTNTFSTPLVSKPIYSPRKRVNVVSFTPGTDGQELITKSPEKVTAGANDPPPDPVASFQTKHASEGSPTPKAFDVPVLAVTAGNIQAHVITGTTSTSCFNVLYTSQTPNPVTVMGKRSADTSSRQGGAKGQAGVILQAPDTAPAGKPVPPNQRIKSANKSQPPVPVTRVASLAREPIVTRKPPSVRPELQLPNSRPAPSSNPSASGNPTSPTCKAIPPSRATSFPPQSFRDVSELPATKLQPSSVHNGKRKRVAYNPRPWQKELDPEDGSPTKQPKLPNSRTNPGLLTTNPTLTAVHSLSSTSRPDSATQPTSVPNKTSPGSNTSKPAVISKPVMATNRPRNFDFSDSEGDEAGKLPQAISRTKLPRLTSLMGGLSHSPPSPASVKEPSPHPSDKDQEEPEEADENESGELDDEVEDVKPWFCPASRREPQRTTTKPTTQMSCPAGSRVEKSQKPLYTVVRKVSEAHVCQERGETQHLLDDVEYLIDGLADHNQANTRALSVLTLANKCLTASFRYLIGAHGLVKRICANLHDAYKDYTLALTGAGLFFILSRDRDPNIFDAESLPVVIKLLQAPDSLAVDNAGGAQAVARANKEADRVRTRVRQLLEGLQQQQQQQQHSRNSSSNAAAETSSASSQPTTVSPKRPILSTALSAPASLAPAPLTAGTAGLNTRHLQMTRQLTAADLVLESILNLGTRKAADWFKAELRQGGGLDRVADAASDAVDYLADLDPTERGRHRSKSVWRSSANPTGLDGFALDKLRRVCHYTKLLENVGFSEFMSWTIGFLFIFSRAQPCFFFHCNRLSPSLFDRLWLGSTLHVVVRKEPLEEVGRQAYAARGRASATYAVMTYMNTDNQTYLVRYRDRMLVNRFIRCIRVCASHLPKQTTPVQRSTTQVSDLGKGRPDKPPADQLILVDCLLGIFRFLMTYMNTDNQTYLVRYRDRMLVNRFIRCIRVCASHLPKQTTPVQRSTTQVSDLGKGRPDKPPADQLILVDCLLGIFRFLVNVSHNEFASDRLGGCPGLLETILECVLNLPPRLPTNKRFDLLVLTLCLLANLCEHCPENRTRLVHLDIPKPPVEQDEEAGLSDEEDDADNEDSSSRDRIPMTSALDEIVHLFLVREEQARNHDFERDDEDAAAAEARRREQPPWNASGDIGQLDPLGQPTHVEEAGLKWRLIEDRKAAGMLSGGRLPGGRHRKSSRQRLRQRRREEHRRALALAKRSTEGSEEDEDDEEEEDEESSDEDGDFLNDMDDDDDDDDDDESVGSGADVEFVAETQEEQEKLAEHMSQAQQHMEDSVVAAYVALLIGCIIQSSRLYADKIRGKLPDGQFRPLAIMLAKLLSFLSLTKGVGSSGSETILRIVRILEAQDNAKSIGNPCLNGSA</sequence>
<dbReference type="PANTHER" id="PTHR22100:SF13">
    <property type="entry name" value="WINGS APART-LIKE PROTEIN HOMOLOG"/>
    <property type="match status" value="1"/>
</dbReference>
<dbReference type="InterPro" id="IPR012502">
    <property type="entry name" value="WAPL_dom"/>
</dbReference>
<feature type="compositionally biased region" description="Low complexity" evidence="2">
    <location>
        <begin position="389"/>
        <end position="409"/>
    </location>
</feature>
<feature type="compositionally biased region" description="Polar residues" evidence="2">
    <location>
        <begin position="492"/>
        <end position="523"/>
    </location>
</feature>
<keyword evidence="5" id="KW-1185">Reference proteome</keyword>
<organism evidence="4 5">
    <name type="scientific">Opisthorchis viverrini</name>
    <name type="common">Southeast Asian liver fluke</name>
    <dbReference type="NCBI Taxonomy" id="6198"/>
    <lineage>
        <taxon>Eukaryota</taxon>
        <taxon>Metazoa</taxon>
        <taxon>Spiralia</taxon>
        <taxon>Lophotrochozoa</taxon>
        <taxon>Platyhelminthes</taxon>
        <taxon>Trematoda</taxon>
        <taxon>Digenea</taxon>
        <taxon>Opisthorchiida</taxon>
        <taxon>Opisthorchiata</taxon>
        <taxon>Opisthorchiidae</taxon>
        <taxon>Opisthorchis</taxon>
    </lineage>
</organism>
<evidence type="ECO:0000259" key="3">
    <source>
        <dbReference type="PROSITE" id="PS51271"/>
    </source>
</evidence>
<dbReference type="GeneID" id="20329179"/>
<feature type="compositionally biased region" description="Polar residues" evidence="2">
    <location>
        <begin position="468"/>
        <end position="478"/>
    </location>
</feature>
<dbReference type="SUPFAM" id="SSF48371">
    <property type="entry name" value="ARM repeat"/>
    <property type="match status" value="1"/>
</dbReference>
<evidence type="ECO:0000313" key="4">
    <source>
        <dbReference type="EMBL" id="KER21805.1"/>
    </source>
</evidence>
<dbReference type="EMBL" id="KL596940">
    <property type="protein sequence ID" value="KER21805.1"/>
    <property type="molecule type" value="Genomic_DNA"/>
</dbReference>
<dbReference type="Pfam" id="PF07814">
    <property type="entry name" value="WAPL"/>
    <property type="match status" value="2"/>
</dbReference>
<feature type="region of interest" description="Disordered" evidence="2">
    <location>
        <begin position="122"/>
        <end position="145"/>
    </location>
</feature>
<dbReference type="InterPro" id="IPR039874">
    <property type="entry name" value="WAPL"/>
</dbReference>
<dbReference type="PROSITE" id="PS51271">
    <property type="entry name" value="WAPL"/>
    <property type="match status" value="1"/>
</dbReference>
<reference evidence="4 5" key="1">
    <citation type="submission" date="2013-11" db="EMBL/GenBank/DDBJ databases">
        <title>Opisthorchis viverrini - life in the bile duct.</title>
        <authorList>
            <person name="Young N.D."/>
            <person name="Nagarajan N."/>
            <person name="Lin S.J."/>
            <person name="Korhonen P.K."/>
            <person name="Jex A.R."/>
            <person name="Hall R.S."/>
            <person name="Safavi-Hemami H."/>
            <person name="Kaewkong W."/>
            <person name="Bertrand D."/>
            <person name="Gao S."/>
            <person name="Seet Q."/>
            <person name="Wongkham S."/>
            <person name="Teh B.T."/>
            <person name="Wongkham C."/>
            <person name="Intapan P.M."/>
            <person name="Maleewong W."/>
            <person name="Yang X."/>
            <person name="Hu M."/>
            <person name="Wang Z."/>
            <person name="Hofmann A."/>
            <person name="Sternberg P.W."/>
            <person name="Tan P."/>
            <person name="Wang J."/>
            <person name="Gasser R.B."/>
        </authorList>
    </citation>
    <scope>NUCLEOTIDE SEQUENCE [LARGE SCALE GENOMIC DNA]</scope>
</reference>
<feature type="compositionally biased region" description="Acidic residues" evidence="2">
    <location>
        <begin position="593"/>
        <end position="613"/>
    </location>
</feature>
<feature type="region of interest" description="Disordered" evidence="2">
    <location>
        <begin position="806"/>
        <end position="841"/>
    </location>
</feature>
<feature type="compositionally biased region" description="Basic residues" evidence="2">
    <location>
        <begin position="1389"/>
        <end position="1403"/>
    </location>
</feature>
<accession>A0A074ZEZ6</accession>
<feature type="compositionally biased region" description="Low complexity" evidence="2">
    <location>
        <begin position="479"/>
        <end position="491"/>
    </location>
</feature>
<dbReference type="PANTHER" id="PTHR22100">
    <property type="entry name" value="WINGS APART-LIKE PROTEIN HOMOLOG"/>
    <property type="match status" value="1"/>
</dbReference>
<dbReference type="InterPro" id="IPR016024">
    <property type="entry name" value="ARM-type_fold"/>
</dbReference>
<dbReference type="KEGG" id="ovi:T265_15013"/>
<evidence type="ECO:0000256" key="1">
    <source>
        <dbReference type="ARBA" id="ARBA00006854"/>
    </source>
</evidence>
<feature type="region of interest" description="Disordered" evidence="2">
    <location>
        <begin position="1381"/>
        <end position="1461"/>
    </location>
</feature>
<dbReference type="OrthoDB" id="78088at2759"/>
<dbReference type="Gene3D" id="1.25.10.10">
    <property type="entry name" value="Leucine-rich Repeat Variant"/>
    <property type="match status" value="3"/>
</dbReference>
<feature type="compositionally biased region" description="Low complexity" evidence="2">
    <location>
        <begin position="808"/>
        <end position="834"/>
    </location>
</feature>
<feature type="compositionally biased region" description="Acidic residues" evidence="2">
    <location>
        <begin position="1421"/>
        <end position="1459"/>
    </location>
</feature>
<dbReference type="CTD" id="20329179"/>
<comment type="similarity">
    <text evidence="1">Belongs to the WAPL family.</text>
</comment>
<dbReference type="InterPro" id="IPR011989">
    <property type="entry name" value="ARM-like"/>
</dbReference>
<feature type="region of interest" description="Disordered" evidence="2">
    <location>
        <begin position="1323"/>
        <end position="1359"/>
    </location>
</feature>
<dbReference type="RefSeq" id="XP_009174460.1">
    <property type="nucleotide sequence ID" value="XM_009176196.1"/>
</dbReference>
<gene>
    <name evidence="4" type="ORF">T265_15013</name>
</gene>
<evidence type="ECO:0000313" key="5">
    <source>
        <dbReference type="Proteomes" id="UP000054324"/>
    </source>
</evidence>
<feature type="compositionally biased region" description="Polar residues" evidence="2">
    <location>
        <begin position="629"/>
        <end position="639"/>
    </location>
</feature>
<dbReference type="InterPro" id="IPR022771">
    <property type="entry name" value="WAPL_C"/>
</dbReference>